<evidence type="ECO:0000313" key="2">
    <source>
        <dbReference type="Proteomes" id="UP001066276"/>
    </source>
</evidence>
<reference evidence="1" key="1">
    <citation type="journal article" date="2022" name="bioRxiv">
        <title>Sequencing and chromosome-scale assembly of the giantPleurodeles waltlgenome.</title>
        <authorList>
            <person name="Brown T."/>
            <person name="Elewa A."/>
            <person name="Iarovenko S."/>
            <person name="Subramanian E."/>
            <person name="Araus A.J."/>
            <person name="Petzold A."/>
            <person name="Susuki M."/>
            <person name="Suzuki K.-i.T."/>
            <person name="Hayashi T."/>
            <person name="Toyoda A."/>
            <person name="Oliveira C."/>
            <person name="Osipova E."/>
            <person name="Leigh N.D."/>
            <person name="Simon A."/>
            <person name="Yun M.H."/>
        </authorList>
    </citation>
    <scope>NUCLEOTIDE SEQUENCE</scope>
    <source>
        <strain evidence="1">20211129_DDA</strain>
        <tissue evidence="1">Liver</tissue>
    </source>
</reference>
<name>A0AAV7LTU6_PLEWA</name>
<evidence type="ECO:0000313" key="1">
    <source>
        <dbReference type="EMBL" id="KAJ1092233.1"/>
    </source>
</evidence>
<dbReference type="Proteomes" id="UP001066276">
    <property type="component" value="Chromosome 11"/>
</dbReference>
<proteinExistence type="predicted"/>
<comment type="caution">
    <text evidence="1">The sequence shown here is derived from an EMBL/GenBank/DDBJ whole genome shotgun (WGS) entry which is preliminary data.</text>
</comment>
<protein>
    <submittedName>
        <fullName evidence="1">Uncharacterized protein</fullName>
    </submittedName>
</protein>
<organism evidence="1 2">
    <name type="scientific">Pleurodeles waltl</name>
    <name type="common">Iberian ribbed newt</name>
    <dbReference type="NCBI Taxonomy" id="8319"/>
    <lineage>
        <taxon>Eukaryota</taxon>
        <taxon>Metazoa</taxon>
        <taxon>Chordata</taxon>
        <taxon>Craniata</taxon>
        <taxon>Vertebrata</taxon>
        <taxon>Euteleostomi</taxon>
        <taxon>Amphibia</taxon>
        <taxon>Batrachia</taxon>
        <taxon>Caudata</taxon>
        <taxon>Salamandroidea</taxon>
        <taxon>Salamandridae</taxon>
        <taxon>Pleurodelinae</taxon>
        <taxon>Pleurodeles</taxon>
    </lineage>
</organism>
<dbReference type="AlphaFoldDB" id="A0AAV7LTU6"/>
<accession>A0AAV7LTU6</accession>
<dbReference type="EMBL" id="JANPWB010000015">
    <property type="protein sequence ID" value="KAJ1092233.1"/>
    <property type="molecule type" value="Genomic_DNA"/>
</dbReference>
<gene>
    <name evidence="1" type="ORF">NDU88_005345</name>
</gene>
<sequence length="70" mass="7669">MREGFGPAPWGEGTSPLWHRAVSKWWPGVRAMSWWASVDRPALDPLGALKAQLRGHPRPPYLPGGAGDPQ</sequence>
<keyword evidence="2" id="KW-1185">Reference proteome</keyword>